<reference evidence="1" key="1">
    <citation type="journal article" date="2014" name="Nat. Commun.">
        <title>The tobacco genome sequence and its comparison with those of tomato and potato.</title>
        <authorList>
            <person name="Sierro N."/>
            <person name="Battey J.N."/>
            <person name="Ouadi S."/>
            <person name="Bakaher N."/>
            <person name="Bovet L."/>
            <person name="Willig A."/>
            <person name="Goepfert S."/>
            <person name="Peitsch M.C."/>
            <person name="Ivanov N.V."/>
        </authorList>
    </citation>
    <scope>NUCLEOTIDE SEQUENCE [LARGE SCALE GENOMIC DNA]</scope>
</reference>
<sequence length="311" mass="35031">MVELFLRAQGPTYFSHLIPALGKPFKDVLKMGELVEEGIKSGKIMSCSKDIQNIPVSLGGRKRNRKDDPMGFPDQHFQPRHHPHGYPDAPGDPPQCHFSPRNSQNCTSLSQYPAPQNAYPPPRAYRKPPGSGFRPNQAFKNERLLKKEKAFTPIGESYAILFQKLKQLDMLKPIHIKMPNPLSKKFDFSQRCAYCSNAPGHDIEKCWNLKKAIQKLINAGDIVVQNPYAADTNQSPSPARNETHMVSMICFEKEYENSSEILEGPRAAKFSVLSEVDFKNEPAKRTQKQFVKNNVMEVCEGPSNVDAEFSG</sequence>
<keyword evidence="1" id="KW-1185">Reference proteome</keyword>
<dbReference type="RefSeq" id="XP_075081175.1">
    <property type="nucleotide sequence ID" value="XM_075225074.1"/>
</dbReference>
<evidence type="ECO:0000313" key="2">
    <source>
        <dbReference type="RefSeq" id="XP_075081175.1"/>
    </source>
</evidence>
<name>A0AC58S873_TOBAC</name>
<dbReference type="Proteomes" id="UP000790787">
    <property type="component" value="Chromosome 11"/>
</dbReference>
<evidence type="ECO:0000313" key="1">
    <source>
        <dbReference type="Proteomes" id="UP000790787"/>
    </source>
</evidence>
<proteinExistence type="predicted"/>
<organism evidence="1 2">
    <name type="scientific">Nicotiana tabacum</name>
    <name type="common">Common tobacco</name>
    <dbReference type="NCBI Taxonomy" id="4097"/>
    <lineage>
        <taxon>Eukaryota</taxon>
        <taxon>Viridiplantae</taxon>
        <taxon>Streptophyta</taxon>
        <taxon>Embryophyta</taxon>
        <taxon>Tracheophyta</taxon>
        <taxon>Spermatophyta</taxon>
        <taxon>Magnoliopsida</taxon>
        <taxon>eudicotyledons</taxon>
        <taxon>Gunneridae</taxon>
        <taxon>Pentapetalae</taxon>
        <taxon>asterids</taxon>
        <taxon>lamiids</taxon>
        <taxon>Solanales</taxon>
        <taxon>Solanaceae</taxon>
        <taxon>Nicotianoideae</taxon>
        <taxon>Nicotianeae</taxon>
        <taxon>Nicotiana</taxon>
    </lineage>
</organism>
<reference evidence="2" key="2">
    <citation type="submission" date="2025-08" db="UniProtKB">
        <authorList>
            <consortium name="RefSeq"/>
        </authorList>
    </citation>
    <scope>IDENTIFICATION</scope>
    <source>
        <tissue evidence="2">Leaf</tissue>
    </source>
</reference>
<gene>
    <name evidence="2" type="primary">LOC107812570</name>
</gene>
<accession>A0AC58S873</accession>
<protein>
    <submittedName>
        <fullName evidence="2">Uncharacterized protein LOC107812570</fullName>
    </submittedName>
</protein>